<accession>A0ABQ7QJJ1</accession>
<gene>
    <name evidence="1" type="ORF">JYU34_009414</name>
</gene>
<dbReference type="Proteomes" id="UP000823941">
    <property type="component" value="Chromosome 13"/>
</dbReference>
<proteinExistence type="predicted"/>
<comment type="caution">
    <text evidence="1">The sequence shown here is derived from an EMBL/GenBank/DDBJ whole genome shotgun (WGS) entry which is preliminary data.</text>
</comment>
<name>A0ABQ7QJJ1_PLUXY</name>
<organism evidence="1 2">
    <name type="scientific">Plutella xylostella</name>
    <name type="common">Diamondback moth</name>
    <name type="synonym">Plutella maculipennis</name>
    <dbReference type="NCBI Taxonomy" id="51655"/>
    <lineage>
        <taxon>Eukaryota</taxon>
        <taxon>Metazoa</taxon>
        <taxon>Ecdysozoa</taxon>
        <taxon>Arthropoda</taxon>
        <taxon>Hexapoda</taxon>
        <taxon>Insecta</taxon>
        <taxon>Pterygota</taxon>
        <taxon>Neoptera</taxon>
        <taxon>Endopterygota</taxon>
        <taxon>Lepidoptera</taxon>
        <taxon>Glossata</taxon>
        <taxon>Ditrysia</taxon>
        <taxon>Yponomeutoidea</taxon>
        <taxon>Plutellidae</taxon>
        <taxon>Plutella</taxon>
    </lineage>
</organism>
<reference evidence="1 2" key="1">
    <citation type="submission" date="2021-06" db="EMBL/GenBank/DDBJ databases">
        <title>A haploid diamondback moth (Plutella xylostella L.) genome assembly resolves 31 chromosomes and identifies a diamide resistance mutation.</title>
        <authorList>
            <person name="Ward C.M."/>
            <person name="Perry K.D."/>
            <person name="Baker G."/>
            <person name="Powis K."/>
            <person name="Heckel D.G."/>
            <person name="Baxter S.W."/>
        </authorList>
    </citation>
    <scope>NUCLEOTIDE SEQUENCE [LARGE SCALE GENOMIC DNA]</scope>
    <source>
        <strain evidence="1 2">LV</strain>
        <tissue evidence="1">Single pupa</tissue>
    </source>
</reference>
<keyword evidence="2" id="KW-1185">Reference proteome</keyword>
<evidence type="ECO:0000313" key="2">
    <source>
        <dbReference type="Proteomes" id="UP000823941"/>
    </source>
</evidence>
<sequence>MMCSNMSVPSLQTLCLHEVVEHIWRNSHLPGALLEVADCVKRKRSGESSILFRKELTKANRKYQQTIKIILKKLKTTEYIPTKLKLKIALSVMRLENDALKSILDLCKHLHDPTKENIAYCIDKLIFTSDCTVDRTATILTIWQHSFMNVDILTNNLLRFCLLPTDKLYELIFIQSCYSDKKQMKKKIFNVITSIKQCDLYGEFKEEAIDNIYPELDSVPPYQDSITFMHIMLYARPEIFRYLYENAPFVKRDQKLVAATVGVLSCGKQNSAIQENILYSYRSLTTKIFLKILTRFYKEIYKQMFFGIFSSTCLEFFNLLLKNYHFKICSDILKFSLELLSSEVPKTCYKNIIYANSKCTFLDMWSQAPDSVKLLLCEGFNDMMDCALNNNDVQLLSIFLNDSAFSNEEKQQHYIHLFSRLVLPSDQDKVNEITEEVTGFEINEIINNINVANFKKILLKICETQCNFEDLVKKLGEGLLINYKIELTKDKQFMIDMITAVLFTSDAENNMKYLFMWLFNNETDAQHYVQKYLVSDLWLADLYKTYLLCTATKSIFPNTDIFKYFNIPGDVQKVIKEMTRNDEKLVCQLCEKYTARKFCQISKLLPSLFDDESKNEQSLLKMQFLESKHGQQVIYQLFKSDYYNKDWYMSFQFRKTIRHYFQFQKQWLGNDRLVRVGFKQLLNSLPHPNSAKIKTEEFNHLEIKRPTKRIPLFHSESVRQNRAIVDANYRMFRSIVSLPPEYRDRACGQFDDDMTGPITEWTESFTTRWLIPLHIPVVL</sequence>
<dbReference type="EMBL" id="JAHIBW010000013">
    <property type="protein sequence ID" value="KAG7305352.1"/>
    <property type="molecule type" value="Genomic_DNA"/>
</dbReference>
<protein>
    <submittedName>
        <fullName evidence="1">Uncharacterized protein</fullName>
    </submittedName>
</protein>
<evidence type="ECO:0000313" key="1">
    <source>
        <dbReference type="EMBL" id="KAG7305352.1"/>
    </source>
</evidence>